<proteinExistence type="predicted"/>
<keyword evidence="2" id="KW-1185">Reference proteome</keyword>
<name>A0ABU5ELD9_9FLAO</name>
<dbReference type="Proteomes" id="UP001285855">
    <property type="component" value="Unassembled WGS sequence"/>
</dbReference>
<organism evidence="1 2">
    <name type="scientific">Winogradskyella aquimaris</name>
    <dbReference type="NCBI Taxonomy" id="864074"/>
    <lineage>
        <taxon>Bacteria</taxon>
        <taxon>Pseudomonadati</taxon>
        <taxon>Bacteroidota</taxon>
        <taxon>Flavobacteriia</taxon>
        <taxon>Flavobacteriales</taxon>
        <taxon>Flavobacteriaceae</taxon>
        <taxon>Winogradskyella</taxon>
    </lineage>
</organism>
<dbReference type="RefSeq" id="WP_320555612.1">
    <property type="nucleotide sequence ID" value="NZ_JAXDAE010000006.1"/>
</dbReference>
<sequence>MKNQFKILVLILITSAMSYSQTRRILQKHIDVDKNTSVILNFENIYVAIEESSDNQIHFEYVMEFHGYSKKEIQDKIDGIKAEVTSYDNIVTLNATSKQQVTFVTYEFKGDYGISFEDDFFSSKKDSVIRKSKDSLLAQIRKNNKTNWTRNPIEYVKGKFKKVDKDGNLSNISKENVDILRSKFLIKIPSTVKLNINARNSGIYFRNDLRNEVSITSQQGTIKAKAMTNAYNLVKIDNANFEAEAIIGGSYNLKNIKNGKIGSLKDIKINSEFSKIEIGEIQKETTITDFNSEYFFYNWSNNFERFSLYSEYSKVHFFYPTQNYSLKVVGHNTKNLFGKNKFEVNMQPTSKGEKQTMMVKEADKDKKSEGQIFFDIVHGIIVSYSHSLN</sequence>
<dbReference type="EMBL" id="JAXDAE010000006">
    <property type="protein sequence ID" value="MDY2587244.1"/>
    <property type="molecule type" value="Genomic_DNA"/>
</dbReference>
<reference evidence="1 2" key="1">
    <citation type="submission" date="2023-11" db="EMBL/GenBank/DDBJ databases">
        <title>Winogradskyella pelagius sp. nov., isolated from coastal sediment.</title>
        <authorList>
            <person name="Li F."/>
        </authorList>
    </citation>
    <scope>NUCLEOTIDE SEQUENCE [LARGE SCALE GENOMIC DNA]</scope>
    <source>
        <strain evidence="1 2">KCTC 23502</strain>
    </source>
</reference>
<protein>
    <recommendedName>
        <fullName evidence="3">Adhesin domain-containing protein</fullName>
    </recommendedName>
</protein>
<evidence type="ECO:0008006" key="3">
    <source>
        <dbReference type="Google" id="ProtNLM"/>
    </source>
</evidence>
<evidence type="ECO:0000313" key="1">
    <source>
        <dbReference type="EMBL" id="MDY2587244.1"/>
    </source>
</evidence>
<evidence type="ECO:0000313" key="2">
    <source>
        <dbReference type="Proteomes" id="UP001285855"/>
    </source>
</evidence>
<comment type="caution">
    <text evidence="1">The sequence shown here is derived from an EMBL/GenBank/DDBJ whole genome shotgun (WGS) entry which is preliminary data.</text>
</comment>
<gene>
    <name evidence="1" type="ORF">SNF14_07820</name>
</gene>
<accession>A0ABU5ELD9</accession>